<evidence type="ECO:0000256" key="3">
    <source>
        <dbReference type="ARBA" id="ARBA00023004"/>
    </source>
</evidence>
<evidence type="ECO:0000313" key="8">
    <source>
        <dbReference type="Proteomes" id="UP001056937"/>
    </source>
</evidence>
<dbReference type="RefSeq" id="WP_252167666.1">
    <property type="nucleotide sequence ID" value="NZ_CP084930.1"/>
</dbReference>
<dbReference type="InterPro" id="IPR051459">
    <property type="entry name" value="Cytochrome_c-type_DH"/>
</dbReference>
<reference evidence="7" key="1">
    <citation type="journal article" date="2022" name="Toxins">
        <title>Genomic Analysis of Sphingopyxis sp. USTB-05 for Biodegrading Cyanobacterial Hepatotoxins.</title>
        <authorList>
            <person name="Liu C."/>
            <person name="Xu Q."/>
            <person name="Zhao Z."/>
            <person name="Zhang H."/>
            <person name="Liu X."/>
            <person name="Yin C."/>
            <person name="Liu Y."/>
            <person name="Yan H."/>
        </authorList>
    </citation>
    <scope>NUCLEOTIDE SEQUENCE</scope>
    <source>
        <strain evidence="7">NBD5</strain>
    </source>
</reference>
<dbReference type="PANTHER" id="PTHR35008:SF8">
    <property type="entry name" value="ALCOHOL DEHYDROGENASE CYTOCHROME C SUBUNIT"/>
    <property type="match status" value="1"/>
</dbReference>
<protein>
    <submittedName>
        <fullName evidence="7">Cytochrome c</fullName>
    </submittedName>
</protein>
<keyword evidence="1 4" id="KW-0349">Heme</keyword>
<evidence type="ECO:0000313" key="7">
    <source>
        <dbReference type="EMBL" id="USI73860.1"/>
    </source>
</evidence>
<evidence type="ECO:0000259" key="6">
    <source>
        <dbReference type="PROSITE" id="PS51007"/>
    </source>
</evidence>
<dbReference type="PANTHER" id="PTHR35008">
    <property type="entry name" value="BLL4482 PROTEIN-RELATED"/>
    <property type="match status" value="1"/>
</dbReference>
<feature type="signal peptide" evidence="5">
    <location>
        <begin position="1"/>
        <end position="25"/>
    </location>
</feature>
<dbReference type="Pfam" id="PF13442">
    <property type="entry name" value="Cytochrome_CBB3"/>
    <property type="match status" value="1"/>
</dbReference>
<keyword evidence="8" id="KW-1185">Reference proteome</keyword>
<dbReference type="EMBL" id="CP084930">
    <property type="protein sequence ID" value="USI73860.1"/>
    <property type="molecule type" value="Genomic_DNA"/>
</dbReference>
<evidence type="ECO:0000256" key="2">
    <source>
        <dbReference type="ARBA" id="ARBA00022723"/>
    </source>
</evidence>
<name>A0ABY4XAF9_9SPHN</name>
<dbReference type="InterPro" id="IPR036909">
    <property type="entry name" value="Cyt_c-like_dom_sf"/>
</dbReference>
<feature type="domain" description="Cytochrome c" evidence="6">
    <location>
        <begin position="26"/>
        <end position="104"/>
    </location>
</feature>
<keyword evidence="5" id="KW-0732">Signal</keyword>
<accession>A0ABY4XAF9</accession>
<feature type="chain" id="PRO_5047508690" evidence="5">
    <location>
        <begin position="26"/>
        <end position="134"/>
    </location>
</feature>
<evidence type="ECO:0000256" key="5">
    <source>
        <dbReference type="SAM" id="SignalP"/>
    </source>
</evidence>
<dbReference type="InterPro" id="IPR009056">
    <property type="entry name" value="Cyt_c-like_dom"/>
</dbReference>
<keyword evidence="2 4" id="KW-0479">Metal-binding</keyword>
<evidence type="ECO:0000256" key="4">
    <source>
        <dbReference type="PROSITE-ProRule" id="PRU00433"/>
    </source>
</evidence>
<evidence type="ECO:0000256" key="1">
    <source>
        <dbReference type="ARBA" id="ARBA00022617"/>
    </source>
</evidence>
<dbReference type="Proteomes" id="UP001056937">
    <property type="component" value="Chromosome 1"/>
</dbReference>
<organism evidence="7 8">
    <name type="scientific">Sphingomonas morindae</name>
    <dbReference type="NCBI Taxonomy" id="1541170"/>
    <lineage>
        <taxon>Bacteria</taxon>
        <taxon>Pseudomonadati</taxon>
        <taxon>Pseudomonadota</taxon>
        <taxon>Alphaproteobacteria</taxon>
        <taxon>Sphingomonadales</taxon>
        <taxon>Sphingomonadaceae</taxon>
        <taxon>Sphingomonas</taxon>
    </lineage>
</organism>
<dbReference type="SUPFAM" id="SSF46626">
    <property type="entry name" value="Cytochrome c"/>
    <property type="match status" value="1"/>
</dbReference>
<dbReference type="Gene3D" id="1.10.760.10">
    <property type="entry name" value="Cytochrome c-like domain"/>
    <property type="match status" value="1"/>
</dbReference>
<keyword evidence="3 4" id="KW-0408">Iron</keyword>
<proteinExistence type="predicted"/>
<dbReference type="PROSITE" id="PS51007">
    <property type="entry name" value="CYTC"/>
    <property type="match status" value="1"/>
</dbReference>
<sequence length="134" mass="13493">MRFRSALRAAWPMLAVAPAALLAQAPDAPTPAQAFADNCAACHQADGKGIAGAFPALAGNGFVTGPAEKPIAVVLNGRAGMPTFRDDLTDAQIAAALSYARSAWGNHAPPVTPDMVKAARAGAAVAAKAPLQAH</sequence>
<gene>
    <name evidence="7" type="ORF">LHA26_05165</name>
</gene>